<proteinExistence type="predicted"/>
<dbReference type="AlphaFoldDB" id="A0A1C3V877"/>
<evidence type="ECO:0000313" key="1">
    <source>
        <dbReference type="EMBL" id="SCB23784.1"/>
    </source>
</evidence>
<keyword evidence="2" id="KW-1185">Reference proteome</keyword>
<accession>A0A1C3V877</accession>
<reference evidence="2" key="1">
    <citation type="submission" date="2016-08" db="EMBL/GenBank/DDBJ databases">
        <authorList>
            <person name="Varghese N."/>
            <person name="Submissions Spin"/>
        </authorList>
    </citation>
    <scope>NUCLEOTIDE SEQUENCE [LARGE SCALE GENOMIC DNA]</scope>
    <source>
        <strain evidence="2">CCBAU 57015</strain>
    </source>
</reference>
<evidence type="ECO:0000313" key="2">
    <source>
        <dbReference type="Proteomes" id="UP000186228"/>
    </source>
</evidence>
<protein>
    <submittedName>
        <fullName evidence="1">Uncharacterized protein</fullName>
    </submittedName>
</protein>
<name>A0A1C3V877_9HYPH</name>
<organism evidence="1 2">
    <name type="scientific">Rhizobium hainanense</name>
    <dbReference type="NCBI Taxonomy" id="52131"/>
    <lineage>
        <taxon>Bacteria</taxon>
        <taxon>Pseudomonadati</taxon>
        <taxon>Pseudomonadota</taxon>
        <taxon>Alphaproteobacteria</taxon>
        <taxon>Hyphomicrobiales</taxon>
        <taxon>Rhizobiaceae</taxon>
        <taxon>Rhizobium/Agrobacterium group</taxon>
        <taxon>Rhizobium</taxon>
    </lineage>
</organism>
<gene>
    <name evidence="1" type="ORF">GA0061100_104565</name>
</gene>
<dbReference type="EMBL" id="FMAC01000004">
    <property type="protein sequence ID" value="SCB23784.1"/>
    <property type="molecule type" value="Genomic_DNA"/>
</dbReference>
<dbReference type="Proteomes" id="UP000186228">
    <property type="component" value="Unassembled WGS sequence"/>
</dbReference>
<sequence>MGIRLPRRKSHDIARLEDMVAVFVNQCRRTRQNIEEFVLRHMPVA</sequence>